<dbReference type="Pfam" id="PF17778">
    <property type="entry name" value="WHD_BLACT"/>
    <property type="match status" value="1"/>
</dbReference>
<gene>
    <name evidence="2" type="ORF">SAMN05444339_104316</name>
</gene>
<dbReference type="OrthoDB" id="9788263at2"/>
<dbReference type="PANTHER" id="PTHR23131">
    <property type="entry name" value="ENDORIBONUCLEASE LACTB2"/>
    <property type="match status" value="1"/>
</dbReference>
<sequence>MDDDFDPRAGVAEAIAPGLRRVLAPNPSPMTWRGTNTYLLGRGQVTVIDPGPDDPAHLAALLLALEGEAVSHVVVTHSHLDHSPLAARLARQTGAEVWAYGNALAGRSDVMRALVAGGYDGGGEGVDLAFAPDRLVADGDVIATPAGDLRVLHTPGHMGNHICLRWGDAVFSGDLVMGWATSLVSPPDGDISDFLASCAKVRAEGAAVLYPGHGAPVTDPAARIDWLIAHRMERRAQVLAALDVPRDVEALTAAIYTDVAPALWPIAARNVFAQLVELVGAGLVGAAPDLSPGAKFHKM</sequence>
<organism evidence="2 3">
    <name type="scientific">Loktanella atrilutea</name>
    <dbReference type="NCBI Taxonomy" id="366533"/>
    <lineage>
        <taxon>Bacteria</taxon>
        <taxon>Pseudomonadati</taxon>
        <taxon>Pseudomonadota</taxon>
        <taxon>Alphaproteobacteria</taxon>
        <taxon>Rhodobacterales</taxon>
        <taxon>Roseobacteraceae</taxon>
        <taxon>Loktanella</taxon>
    </lineage>
</organism>
<dbReference type="InterPro" id="IPR036388">
    <property type="entry name" value="WH-like_DNA-bd_sf"/>
</dbReference>
<dbReference type="STRING" id="366533.SAMN05444339_104316"/>
<evidence type="ECO:0000259" key="1">
    <source>
        <dbReference type="SMART" id="SM00849"/>
    </source>
</evidence>
<name>A0A1M5A9N3_LOKAT</name>
<dbReference type="Gene3D" id="3.60.15.10">
    <property type="entry name" value="Ribonuclease Z/Hydroxyacylglutathione hydrolase-like"/>
    <property type="match status" value="1"/>
</dbReference>
<evidence type="ECO:0000313" key="3">
    <source>
        <dbReference type="Proteomes" id="UP000183987"/>
    </source>
</evidence>
<dbReference type="InterPro" id="IPR041516">
    <property type="entry name" value="LACTB2_WH"/>
</dbReference>
<dbReference type="RefSeq" id="WP_072857336.1">
    <property type="nucleotide sequence ID" value="NZ_FQUE01000004.1"/>
</dbReference>
<proteinExistence type="predicted"/>
<dbReference type="CDD" id="cd16278">
    <property type="entry name" value="metallo-hydrolase-like_MBL-fold"/>
    <property type="match status" value="1"/>
</dbReference>
<keyword evidence="3" id="KW-1185">Reference proteome</keyword>
<dbReference type="SMART" id="SM00849">
    <property type="entry name" value="Lactamase_B"/>
    <property type="match status" value="1"/>
</dbReference>
<dbReference type="AlphaFoldDB" id="A0A1M5A9N3"/>
<dbReference type="EMBL" id="FQUE01000004">
    <property type="protein sequence ID" value="SHF27030.1"/>
    <property type="molecule type" value="Genomic_DNA"/>
</dbReference>
<dbReference type="Proteomes" id="UP000183987">
    <property type="component" value="Unassembled WGS sequence"/>
</dbReference>
<dbReference type="PANTHER" id="PTHR23131:SF0">
    <property type="entry name" value="ENDORIBONUCLEASE LACTB2"/>
    <property type="match status" value="1"/>
</dbReference>
<dbReference type="SUPFAM" id="SSF56281">
    <property type="entry name" value="Metallo-hydrolase/oxidoreductase"/>
    <property type="match status" value="1"/>
</dbReference>
<reference evidence="3" key="1">
    <citation type="submission" date="2016-11" db="EMBL/GenBank/DDBJ databases">
        <authorList>
            <person name="Varghese N."/>
            <person name="Submissions S."/>
        </authorList>
    </citation>
    <scope>NUCLEOTIDE SEQUENCE [LARGE SCALE GENOMIC DNA]</scope>
    <source>
        <strain evidence="3">DSM 29326</strain>
    </source>
</reference>
<dbReference type="Gene3D" id="1.10.10.10">
    <property type="entry name" value="Winged helix-like DNA-binding domain superfamily/Winged helix DNA-binding domain"/>
    <property type="match status" value="1"/>
</dbReference>
<feature type="domain" description="Metallo-beta-lactamase" evidence="1">
    <location>
        <begin position="34"/>
        <end position="213"/>
    </location>
</feature>
<dbReference type="InterPro" id="IPR036866">
    <property type="entry name" value="RibonucZ/Hydroxyglut_hydro"/>
</dbReference>
<evidence type="ECO:0000313" key="2">
    <source>
        <dbReference type="EMBL" id="SHF27030.1"/>
    </source>
</evidence>
<dbReference type="InterPro" id="IPR050662">
    <property type="entry name" value="Sec-metab_biosynth-thioest"/>
</dbReference>
<dbReference type="InterPro" id="IPR001279">
    <property type="entry name" value="Metallo-B-lactamas"/>
</dbReference>
<dbReference type="Pfam" id="PF00753">
    <property type="entry name" value="Lactamase_B"/>
    <property type="match status" value="1"/>
</dbReference>
<accession>A0A1M5A9N3</accession>
<protein>
    <submittedName>
        <fullName evidence="2">Glyoxylase, beta-lactamase superfamily II</fullName>
    </submittedName>
</protein>